<protein>
    <submittedName>
        <fullName evidence="1">Uncharacterized protein</fullName>
    </submittedName>
</protein>
<name>A0A8T2L950_ASTMX</name>
<dbReference type="Proteomes" id="UP000752171">
    <property type="component" value="Unassembled WGS sequence"/>
</dbReference>
<reference evidence="1 2" key="1">
    <citation type="submission" date="2021-07" db="EMBL/GenBank/DDBJ databases">
        <authorList>
            <person name="Imarazene B."/>
            <person name="Zahm M."/>
            <person name="Klopp C."/>
            <person name="Cabau C."/>
            <person name="Beille S."/>
            <person name="Jouanno E."/>
            <person name="Castinel A."/>
            <person name="Lluch J."/>
            <person name="Gil L."/>
            <person name="Kuchtly C."/>
            <person name="Lopez Roques C."/>
            <person name="Donnadieu C."/>
            <person name="Parrinello H."/>
            <person name="Journot L."/>
            <person name="Du K."/>
            <person name="Schartl M."/>
            <person name="Retaux S."/>
            <person name="Guiguen Y."/>
        </authorList>
    </citation>
    <scope>NUCLEOTIDE SEQUENCE [LARGE SCALE GENOMIC DNA]</scope>
    <source>
        <strain evidence="1">Pach_M1</strain>
        <tissue evidence="1">Testis</tissue>
    </source>
</reference>
<gene>
    <name evidence="1" type="ORF">AMEX_G20311</name>
</gene>
<evidence type="ECO:0000313" key="1">
    <source>
        <dbReference type="EMBL" id="KAG9265836.1"/>
    </source>
</evidence>
<comment type="caution">
    <text evidence="1">The sequence shown here is derived from an EMBL/GenBank/DDBJ whole genome shotgun (WGS) entry which is preliminary data.</text>
</comment>
<sequence length="73" mass="8360">MHSTPCRTLICLESQNGLCTPRVQLTALNLKALQEFLKNCYNTGKSFKIFYIESVSFESGVFLRRMGKKVKIK</sequence>
<proteinExistence type="predicted"/>
<dbReference type="EMBL" id="JAICCE010000017">
    <property type="protein sequence ID" value="KAG9265836.1"/>
    <property type="molecule type" value="Genomic_DNA"/>
</dbReference>
<evidence type="ECO:0000313" key="2">
    <source>
        <dbReference type="Proteomes" id="UP000752171"/>
    </source>
</evidence>
<accession>A0A8T2L950</accession>
<organism evidence="1 2">
    <name type="scientific">Astyanax mexicanus</name>
    <name type="common">Blind cave fish</name>
    <name type="synonym">Astyanax fasciatus mexicanus</name>
    <dbReference type="NCBI Taxonomy" id="7994"/>
    <lineage>
        <taxon>Eukaryota</taxon>
        <taxon>Metazoa</taxon>
        <taxon>Chordata</taxon>
        <taxon>Craniata</taxon>
        <taxon>Vertebrata</taxon>
        <taxon>Euteleostomi</taxon>
        <taxon>Actinopterygii</taxon>
        <taxon>Neopterygii</taxon>
        <taxon>Teleostei</taxon>
        <taxon>Ostariophysi</taxon>
        <taxon>Characiformes</taxon>
        <taxon>Characoidei</taxon>
        <taxon>Acestrorhamphidae</taxon>
        <taxon>Acestrorhamphinae</taxon>
        <taxon>Astyanax</taxon>
    </lineage>
</organism>
<dbReference type="AlphaFoldDB" id="A0A8T2L950"/>